<dbReference type="InterPro" id="IPR007272">
    <property type="entry name" value="Sulf_transp_TsuA/YedE"/>
</dbReference>
<keyword evidence="7 8" id="KW-0472">Membrane</keyword>
<comment type="subcellular location">
    <subcellularLocation>
        <location evidence="1">Cell inner membrane</location>
        <topology evidence="1">Multi-pass membrane protein</topology>
    </subcellularLocation>
</comment>
<feature type="transmembrane region" description="Helical" evidence="8">
    <location>
        <begin position="312"/>
        <end position="333"/>
    </location>
</feature>
<dbReference type="GeneID" id="70128044"/>
<keyword evidence="4" id="KW-0997">Cell inner membrane</keyword>
<proteinExistence type="predicted"/>
<sequence>MASNLLATAFCGSVFGMALTAAGVHRPDVIIAQLTLQDFHMLESFLAAAAGSVALVTFFQRLDFTKLPPRGYSSMGLFGSLDGNIIGGLIQGTGMALAGSCPGTVFAQVGAGIQSGVYTLGGLIVGGILWTGFLQPYLQRRSSKKPVLSKPISVDKRLGLSQLATVAAIEGIFLSAIAIAVSQSNGTTRGLVHPVIGGLLIACAQLLSASTRKALLGTSTAFEEVGNAFWSVIGGRSRSTGTLSYGNIVFVSGMTIGARLLAWRYPSVSLWSTVASNPLRVVTGGVLLAIGSRLSGGCTSGHGISGISLLSVSSYVTVAAMFTGAISTALLLYRS</sequence>
<organism evidence="9 10">
    <name type="scientific">Truncatella angustata</name>
    <dbReference type="NCBI Taxonomy" id="152316"/>
    <lineage>
        <taxon>Eukaryota</taxon>
        <taxon>Fungi</taxon>
        <taxon>Dikarya</taxon>
        <taxon>Ascomycota</taxon>
        <taxon>Pezizomycotina</taxon>
        <taxon>Sordariomycetes</taxon>
        <taxon>Xylariomycetidae</taxon>
        <taxon>Amphisphaeriales</taxon>
        <taxon>Sporocadaceae</taxon>
        <taxon>Truncatella</taxon>
    </lineage>
</organism>
<evidence type="ECO:0000256" key="4">
    <source>
        <dbReference type="ARBA" id="ARBA00022519"/>
    </source>
</evidence>
<feature type="transmembrane region" description="Helical" evidence="8">
    <location>
        <begin position="158"/>
        <end position="179"/>
    </location>
</feature>
<dbReference type="RefSeq" id="XP_045963909.1">
    <property type="nucleotide sequence ID" value="XM_046099152.1"/>
</dbReference>
<comment type="caution">
    <text evidence="9">The sequence shown here is derived from an EMBL/GenBank/DDBJ whole genome shotgun (WGS) entry which is preliminary data.</text>
</comment>
<dbReference type="OrthoDB" id="10254418at2759"/>
<evidence type="ECO:0000256" key="6">
    <source>
        <dbReference type="ARBA" id="ARBA00022989"/>
    </source>
</evidence>
<feature type="transmembrane region" description="Helical" evidence="8">
    <location>
        <begin position="44"/>
        <end position="64"/>
    </location>
</feature>
<name>A0A9P9A349_9PEZI</name>
<reference evidence="9" key="1">
    <citation type="journal article" date="2021" name="Nat. Commun.">
        <title>Genetic determinants of endophytism in the Arabidopsis root mycobiome.</title>
        <authorList>
            <person name="Mesny F."/>
            <person name="Miyauchi S."/>
            <person name="Thiergart T."/>
            <person name="Pickel B."/>
            <person name="Atanasova L."/>
            <person name="Karlsson M."/>
            <person name="Huettel B."/>
            <person name="Barry K.W."/>
            <person name="Haridas S."/>
            <person name="Chen C."/>
            <person name="Bauer D."/>
            <person name="Andreopoulos W."/>
            <person name="Pangilinan J."/>
            <person name="LaButti K."/>
            <person name="Riley R."/>
            <person name="Lipzen A."/>
            <person name="Clum A."/>
            <person name="Drula E."/>
            <person name="Henrissat B."/>
            <person name="Kohler A."/>
            <person name="Grigoriev I.V."/>
            <person name="Martin F.M."/>
            <person name="Hacquard S."/>
        </authorList>
    </citation>
    <scope>NUCLEOTIDE SEQUENCE</scope>
    <source>
        <strain evidence="9">MPI-SDFR-AT-0073</strain>
    </source>
</reference>
<feature type="transmembrane region" description="Helical" evidence="8">
    <location>
        <begin position="117"/>
        <end position="138"/>
    </location>
</feature>
<dbReference type="PANTHER" id="PTHR30574:SF1">
    <property type="entry name" value="SULPHUR TRANSPORT DOMAIN-CONTAINING PROTEIN"/>
    <property type="match status" value="1"/>
</dbReference>
<dbReference type="Proteomes" id="UP000758603">
    <property type="component" value="Unassembled WGS sequence"/>
</dbReference>
<evidence type="ECO:0000256" key="8">
    <source>
        <dbReference type="SAM" id="Phobius"/>
    </source>
</evidence>
<evidence type="ECO:0000256" key="5">
    <source>
        <dbReference type="ARBA" id="ARBA00022692"/>
    </source>
</evidence>
<keyword evidence="10" id="KW-1185">Reference proteome</keyword>
<feature type="transmembrane region" description="Helical" evidence="8">
    <location>
        <begin position="191"/>
        <end position="209"/>
    </location>
</feature>
<evidence type="ECO:0000256" key="2">
    <source>
        <dbReference type="ARBA" id="ARBA00022448"/>
    </source>
</evidence>
<evidence type="ECO:0000256" key="1">
    <source>
        <dbReference type="ARBA" id="ARBA00004429"/>
    </source>
</evidence>
<keyword evidence="3" id="KW-1003">Cell membrane</keyword>
<keyword evidence="2" id="KW-0813">Transport</keyword>
<keyword evidence="5 8" id="KW-0812">Transmembrane</keyword>
<dbReference type="Pfam" id="PF04143">
    <property type="entry name" value="Sulf_transp"/>
    <property type="match status" value="1"/>
</dbReference>
<gene>
    <name evidence="9" type="ORF">BKA67DRAFT_529916</name>
</gene>
<dbReference type="GO" id="GO:0005886">
    <property type="term" value="C:plasma membrane"/>
    <property type="evidence" value="ECO:0007669"/>
    <property type="project" value="UniProtKB-SubCell"/>
</dbReference>
<dbReference type="AlphaFoldDB" id="A0A9P9A349"/>
<protein>
    <submittedName>
        <fullName evidence="9">YeeE/YedE family protein</fullName>
    </submittedName>
</protein>
<dbReference type="PANTHER" id="PTHR30574">
    <property type="entry name" value="INNER MEMBRANE PROTEIN YEDE"/>
    <property type="match status" value="1"/>
</dbReference>
<evidence type="ECO:0000256" key="3">
    <source>
        <dbReference type="ARBA" id="ARBA00022475"/>
    </source>
</evidence>
<evidence type="ECO:0000256" key="7">
    <source>
        <dbReference type="ARBA" id="ARBA00023136"/>
    </source>
</evidence>
<evidence type="ECO:0000313" key="9">
    <source>
        <dbReference type="EMBL" id="KAH6659778.1"/>
    </source>
</evidence>
<evidence type="ECO:0000313" key="10">
    <source>
        <dbReference type="Proteomes" id="UP000758603"/>
    </source>
</evidence>
<keyword evidence="6 8" id="KW-1133">Transmembrane helix</keyword>
<dbReference type="EMBL" id="JAGPXC010000001">
    <property type="protein sequence ID" value="KAH6659778.1"/>
    <property type="molecule type" value="Genomic_DNA"/>
</dbReference>
<accession>A0A9P9A349</accession>
<feature type="transmembrane region" description="Helical" evidence="8">
    <location>
        <begin position="243"/>
        <end position="262"/>
    </location>
</feature>